<name>A0A1D8MK79_9VIRU</name>
<dbReference type="Gene3D" id="2.60.120.20">
    <property type="match status" value="1"/>
</dbReference>
<sequence>MARPLNKRQRQEVRSIVSAAVSPEWKRYQGTVENKGFDETSAGAGYDLVASIDPGTGSNNRLGRRIRVKRIEIWATLASPANFKQIPYTAVISAVYRARNSSVGAALVDTLSEFFDPVANNRFVYASAPTEANEAIAFNHKIYRMKRFRLMGAVQTSNFVYNMPSGGLTPLYSVVPTVETKQQTGSGVLGAFSVTVGSLAGNEGTTLAPTVLSAAHNITAPAIQHDPKAGTALIFFKHVIKFGGKGLLVGYEDVAFEGAFKQNHVYWNFASSLPEGDASSSPTWCPNMSAAYRVWFTDD</sequence>
<reference evidence="1" key="1">
    <citation type="submission" date="2016-05" db="EMBL/GenBank/DDBJ databases">
        <title>Viral Hybridization Blurs Taxonomic Lines in a Wastewater Treatment Plant.</title>
        <authorList>
            <person name="Pearson V.M.M."/>
            <person name="Caudle S.B."/>
            <person name="Rokyta D.R."/>
        </authorList>
    </citation>
    <scope>NUCLEOTIDE SEQUENCE</scope>
    <source>
        <strain evidence="1">Wastewater_Circular_Virus_FL61</strain>
    </source>
</reference>
<accession>A0A1D8MK79</accession>
<protein>
    <submittedName>
        <fullName evidence="1">Hypothetical capsid protein</fullName>
    </submittedName>
</protein>
<dbReference type="InterPro" id="IPR029053">
    <property type="entry name" value="Viral_coat"/>
</dbReference>
<dbReference type="EMBL" id="KX259454">
    <property type="protein sequence ID" value="AOV86332.1"/>
    <property type="molecule type" value="Genomic_DNA"/>
</dbReference>
<evidence type="ECO:0000313" key="1">
    <source>
        <dbReference type="EMBL" id="AOV86332.1"/>
    </source>
</evidence>
<proteinExistence type="predicted"/>
<organism evidence="1">
    <name type="scientific">uncultured virus</name>
    <dbReference type="NCBI Taxonomy" id="340016"/>
    <lineage>
        <taxon>Viruses</taxon>
        <taxon>environmental samples</taxon>
    </lineage>
</organism>